<comment type="similarity">
    <text evidence="12">Belongs to the OXA1/ALB3/YidC family. Type 2 subfamily.</text>
</comment>
<accession>A0ABW2UWP3</accession>
<evidence type="ECO:0000256" key="5">
    <source>
        <dbReference type="ARBA" id="ARBA00022729"/>
    </source>
</evidence>
<dbReference type="InterPro" id="IPR028055">
    <property type="entry name" value="YidC/Oxa/ALB_C"/>
</dbReference>
<evidence type="ECO:0000313" key="14">
    <source>
        <dbReference type="EMBL" id="MFC7746518.1"/>
    </source>
</evidence>
<dbReference type="RefSeq" id="WP_382358018.1">
    <property type="nucleotide sequence ID" value="NZ_JBHTGR010000006.1"/>
</dbReference>
<keyword evidence="5 12" id="KW-0732">Signal</keyword>
<evidence type="ECO:0000256" key="8">
    <source>
        <dbReference type="ARBA" id="ARBA00023136"/>
    </source>
</evidence>
<keyword evidence="6 12" id="KW-0653">Protein transport</keyword>
<dbReference type="InterPro" id="IPR047196">
    <property type="entry name" value="YidC_ALB_C"/>
</dbReference>
<dbReference type="PRINTS" id="PR00701">
    <property type="entry name" value="60KDINNERMP"/>
</dbReference>
<evidence type="ECO:0000256" key="4">
    <source>
        <dbReference type="ARBA" id="ARBA00022692"/>
    </source>
</evidence>
<comment type="caution">
    <text evidence="12">Lacks conserved residue(s) required for the propagation of feature annotation.</text>
</comment>
<evidence type="ECO:0000256" key="11">
    <source>
        <dbReference type="ARBA" id="ARBA00023288"/>
    </source>
</evidence>
<gene>
    <name evidence="14" type="primary">spoIIIJ</name>
    <name evidence="12" type="synonym">yidC</name>
    <name evidence="14" type="ORF">ACFQU8_04580</name>
</gene>
<keyword evidence="7 12" id="KW-1133">Transmembrane helix</keyword>
<evidence type="ECO:0000256" key="3">
    <source>
        <dbReference type="ARBA" id="ARBA00022475"/>
    </source>
</evidence>
<feature type="transmembrane region" description="Helical" evidence="12">
    <location>
        <begin position="204"/>
        <end position="220"/>
    </location>
</feature>
<sequence>MRKKIWLLVALIGLIALLSGCTQINEPITSESEGIWNSYFVYPLSEAIKYIANIFNENYGAAIIVITAIIRLIVLPLNIKQLKSSQAMQEVQPKLQEIQKKYSSKDKNTQQKLQEETMKLFQEHNVNPLAGCLPIIVQMPVLIALYHAIRRTPEIQEGSFLWFQLGSPDPLHILPFIAGAAMFLQQRLMMSGNQGAAQNPQMKVMMYIMPIMIMVIAFIFPSALALYLVVSNVFMVAQTLFIRKPMMKKQENGGSKK</sequence>
<dbReference type="NCBIfam" id="NF002803">
    <property type="entry name" value="PRK02944.1"/>
    <property type="match status" value="1"/>
</dbReference>
<evidence type="ECO:0000256" key="12">
    <source>
        <dbReference type="HAMAP-Rule" id="MF_01811"/>
    </source>
</evidence>
<evidence type="ECO:0000313" key="15">
    <source>
        <dbReference type="Proteomes" id="UP001596620"/>
    </source>
</evidence>
<evidence type="ECO:0000259" key="13">
    <source>
        <dbReference type="Pfam" id="PF02096"/>
    </source>
</evidence>
<dbReference type="InterPro" id="IPR001708">
    <property type="entry name" value="YidC/ALB3/OXA1/COX18"/>
</dbReference>
<keyword evidence="9" id="KW-0564">Palmitate</keyword>
<dbReference type="PRINTS" id="PR01900">
    <property type="entry name" value="YIDCPROTEIN"/>
</dbReference>
<protein>
    <recommendedName>
        <fullName evidence="12">Membrane protein insertase YidC</fullName>
    </recommendedName>
    <alternativeName>
        <fullName evidence="12">Foldase YidC</fullName>
    </alternativeName>
    <alternativeName>
        <fullName evidence="12">Membrane integrase YidC</fullName>
    </alternativeName>
    <alternativeName>
        <fullName evidence="12">Membrane protein YidC</fullName>
    </alternativeName>
</protein>
<comment type="caution">
    <text evidence="14">The sequence shown here is derived from an EMBL/GenBank/DDBJ whole genome shotgun (WGS) entry which is preliminary data.</text>
</comment>
<dbReference type="EMBL" id="JBHTGR010000006">
    <property type="protein sequence ID" value="MFC7746518.1"/>
    <property type="molecule type" value="Genomic_DNA"/>
</dbReference>
<keyword evidence="10 12" id="KW-0143">Chaperone</keyword>
<feature type="domain" description="Membrane insertase YidC/Oxa/ALB C-terminal" evidence="13">
    <location>
        <begin position="59"/>
        <end position="244"/>
    </location>
</feature>
<keyword evidence="8 12" id="KW-0472">Membrane</keyword>
<dbReference type="Pfam" id="PF02096">
    <property type="entry name" value="60KD_IMP"/>
    <property type="match status" value="1"/>
</dbReference>
<dbReference type="Proteomes" id="UP001596620">
    <property type="component" value="Unassembled WGS sequence"/>
</dbReference>
<dbReference type="PANTHER" id="PTHR12428:SF65">
    <property type="entry name" value="CYTOCHROME C OXIDASE ASSEMBLY PROTEIN COX18, MITOCHONDRIAL"/>
    <property type="match status" value="1"/>
</dbReference>
<dbReference type="InterPro" id="IPR023060">
    <property type="entry name" value="YidC/YidC1/YidC2_Firmicutes"/>
</dbReference>
<dbReference type="PROSITE" id="PS51257">
    <property type="entry name" value="PROKAR_LIPOPROTEIN"/>
    <property type="match status" value="1"/>
</dbReference>
<dbReference type="HAMAP" id="MF_01811">
    <property type="entry name" value="YidC_type2"/>
    <property type="match status" value="1"/>
</dbReference>
<keyword evidence="2 12" id="KW-0813">Transport</keyword>
<feature type="transmembrane region" description="Helical" evidence="12">
    <location>
        <begin position="128"/>
        <end position="149"/>
    </location>
</feature>
<evidence type="ECO:0000256" key="6">
    <source>
        <dbReference type="ARBA" id="ARBA00022927"/>
    </source>
</evidence>
<keyword evidence="3 12" id="KW-1003">Cell membrane</keyword>
<dbReference type="NCBIfam" id="TIGR03592">
    <property type="entry name" value="yidC_oxa1_cterm"/>
    <property type="match status" value="1"/>
</dbReference>
<feature type="transmembrane region" description="Helical" evidence="12">
    <location>
        <begin position="59"/>
        <end position="79"/>
    </location>
</feature>
<evidence type="ECO:0000256" key="2">
    <source>
        <dbReference type="ARBA" id="ARBA00022448"/>
    </source>
</evidence>
<evidence type="ECO:0000256" key="9">
    <source>
        <dbReference type="ARBA" id="ARBA00023139"/>
    </source>
</evidence>
<dbReference type="PANTHER" id="PTHR12428">
    <property type="entry name" value="OXA1"/>
    <property type="match status" value="1"/>
</dbReference>
<comment type="subcellular location">
    <subcellularLocation>
        <location evidence="1 12">Cell membrane</location>
        <topology evidence="1 12">Multi-pass membrane protein</topology>
    </subcellularLocation>
</comment>
<evidence type="ECO:0000256" key="7">
    <source>
        <dbReference type="ARBA" id="ARBA00022989"/>
    </source>
</evidence>
<dbReference type="CDD" id="cd20070">
    <property type="entry name" value="5TM_YidC_Alb3"/>
    <property type="match status" value="1"/>
</dbReference>
<evidence type="ECO:0000256" key="1">
    <source>
        <dbReference type="ARBA" id="ARBA00004651"/>
    </source>
</evidence>
<name>A0ABW2UWP3_9BACI</name>
<evidence type="ECO:0000256" key="10">
    <source>
        <dbReference type="ARBA" id="ARBA00023186"/>
    </source>
</evidence>
<organism evidence="14 15">
    <name type="scientific">Lentibacillus kimchii</name>
    <dbReference type="NCBI Taxonomy" id="1542911"/>
    <lineage>
        <taxon>Bacteria</taxon>
        <taxon>Bacillati</taxon>
        <taxon>Bacillota</taxon>
        <taxon>Bacilli</taxon>
        <taxon>Bacillales</taxon>
        <taxon>Bacillaceae</taxon>
        <taxon>Lentibacillus</taxon>
    </lineage>
</organism>
<keyword evidence="11 12" id="KW-0449">Lipoprotein</keyword>
<proteinExistence type="inferred from homology"/>
<keyword evidence="4 12" id="KW-0812">Transmembrane</keyword>
<comment type="function">
    <text evidence="12">Required for the insertion and/or proper folding and/or complex formation of integral membrane proteins into the membrane. Involved in integration of membrane proteins that insert both dependently and independently of the Sec translocase complex, as well as at least some lipoproteins.</text>
</comment>
<reference evidence="15" key="1">
    <citation type="journal article" date="2019" name="Int. J. Syst. Evol. Microbiol.">
        <title>The Global Catalogue of Microorganisms (GCM) 10K type strain sequencing project: providing services to taxonomists for standard genome sequencing and annotation.</title>
        <authorList>
            <consortium name="The Broad Institute Genomics Platform"/>
            <consortium name="The Broad Institute Genome Sequencing Center for Infectious Disease"/>
            <person name="Wu L."/>
            <person name="Ma J."/>
        </authorList>
    </citation>
    <scope>NUCLEOTIDE SEQUENCE [LARGE SCALE GENOMIC DNA]</scope>
    <source>
        <strain evidence="15">JCM 30234</strain>
    </source>
</reference>
<keyword evidence="15" id="KW-1185">Reference proteome</keyword>